<dbReference type="InterPro" id="IPR003661">
    <property type="entry name" value="HisK_dim/P_dom"/>
</dbReference>
<keyword evidence="5 9" id="KW-0418">Kinase</keyword>
<dbReference type="Pfam" id="PF00512">
    <property type="entry name" value="HisKA"/>
    <property type="match status" value="1"/>
</dbReference>
<dbReference type="InterPro" id="IPR035965">
    <property type="entry name" value="PAS-like_dom_sf"/>
</dbReference>
<dbReference type="Pfam" id="PF13426">
    <property type="entry name" value="PAS_9"/>
    <property type="match status" value="1"/>
</dbReference>
<keyword evidence="3" id="KW-0597">Phosphoprotein</keyword>
<evidence type="ECO:0000259" key="7">
    <source>
        <dbReference type="PROSITE" id="PS50109"/>
    </source>
</evidence>
<dbReference type="PROSITE" id="PS50109">
    <property type="entry name" value="HIS_KIN"/>
    <property type="match status" value="1"/>
</dbReference>
<comment type="caution">
    <text evidence="9">The sequence shown here is derived from an EMBL/GenBank/DDBJ whole genome shotgun (WGS) entry which is preliminary data.</text>
</comment>
<dbReference type="Gene3D" id="3.30.565.10">
    <property type="entry name" value="Histidine kinase-like ATPase, C-terminal domain"/>
    <property type="match status" value="1"/>
</dbReference>
<dbReference type="Gene3D" id="1.10.287.130">
    <property type="match status" value="1"/>
</dbReference>
<dbReference type="InterPro" id="IPR003594">
    <property type="entry name" value="HATPase_dom"/>
</dbReference>
<evidence type="ECO:0000313" key="9">
    <source>
        <dbReference type="EMBL" id="KIL99593.1"/>
    </source>
</evidence>
<dbReference type="Proteomes" id="UP000031971">
    <property type="component" value="Unassembled WGS sequence"/>
</dbReference>
<dbReference type="SUPFAM" id="SSF47384">
    <property type="entry name" value="Homodimeric domain of signal transducing histidine kinase"/>
    <property type="match status" value="1"/>
</dbReference>
<dbReference type="InterPro" id="IPR005467">
    <property type="entry name" value="His_kinase_dom"/>
</dbReference>
<dbReference type="InterPro" id="IPR036890">
    <property type="entry name" value="HATPase_C_sf"/>
</dbReference>
<dbReference type="Pfam" id="PF02518">
    <property type="entry name" value="HATPase_c"/>
    <property type="match status" value="1"/>
</dbReference>
<feature type="coiled-coil region" evidence="6">
    <location>
        <begin position="14"/>
        <end position="48"/>
    </location>
</feature>
<evidence type="ECO:0000256" key="6">
    <source>
        <dbReference type="SAM" id="Coils"/>
    </source>
</evidence>
<name>A0A0C2YWW2_PARME</name>
<dbReference type="InterPro" id="IPR004358">
    <property type="entry name" value="Sig_transdc_His_kin-like_C"/>
</dbReference>
<dbReference type="NCBIfam" id="TIGR00229">
    <property type="entry name" value="sensory_box"/>
    <property type="match status" value="1"/>
</dbReference>
<keyword evidence="4" id="KW-0808">Transferase</keyword>
<keyword evidence="6" id="KW-0175">Coiled coil</keyword>
<dbReference type="SUPFAM" id="SSF55874">
    <property type="entry name" value="ATPase domain of HSP90 chaperone/DNA topoisomerase II/histidine kinase"/>
    <property type="match status" value="1"/>
</dbReference>
<dbReference type="Gene3D" id="3.30.450.20">
    <property type="entry name" value="PAS domain"/>
    <property type="match status" value="1"/>
</dbReference>
<dbReference type="SMART" id="SM00388">
    <property type="entry name" value="HisKA"/>
    <property type="match status" value="1"/>
</dbReference>
<dbReference type="AlphaFoldDB" id="A0A0C2YWW2"/>
<dbReference type="GO" id="GO:0000155">
    <property type="term" value="F:phosphorelay sensor kinase activity"/>
    <property type="evidence" value="ECO:0007669"/>
    <property type="project" value="InterPro"/>
</dbReference>
<gene>
    <name evidence="9" type="ORF">CCC_04109</name>
</gene>
<dbReference type="SUPFAM" id="SSF55785">
    <property type="entry name" value="PYP-like sensor domain (PAS domain)"/>
    <property type="match status" value="1"/>
</dbReference>
<keyword evidence="10" id="KW-1185">Reference proteome</keyword>
<feature type="domain" description="Histidine kinase" evidence="7">
    <location>
        <begin position="189"/>
        <end position="402"/>
    </location>
</feature>
<dbReference type="STRING" id="272627.CCC_04109"/>
<accession>A0A0C2YWW2</accession>
<reference evidence="9 10" key="1">
    <citation type="submission" date="2015-01" db="EMBL/GenBank/DDBJ databases">
        <title>Genome Sequence of Magnetospirillum magnetotacticum Strain MS-1.</title>
        <authorList>
            <person name="Marinov G.K."/>
            <person name="Smalley M.D."/>
            <person name="DeSalvo G."/>
        </authorList>
    </citation>
    <scope>NUCLEOTIDE SEQUENCE [LARGE SCALE GENOMIC DNA]</scope>
    <source>
        <strain evidence="9 10">MS-1</strain>
    </source>
</reference>
<dbReference type="PRINTS" id="PR00344">
    <property type="entry name" value="BCTRLSENSOR"/>
</dbReference>
<evidence type="ECO:0000256" key="1">
    <source>
        <dbReference type="ARBA" id="ARBA00000085"/>
    </source>
</evidence>
<proteinExistence type="predicted"/>
<comment type="catalytic activity">
    <reaction evidence="1">
        <text>ATP + protein L-histidine = ADP + protein N-phospho-L-histidine.</text>
        <dbReference type="EC" id="2.7.13.3"/>
    </reaction>
</comment>
<sequence>MAVDGVSLSPEHLLHELRVHQVELEMQNEELRRAQQALEESRDRYVDLFEFAPIGYLILSDTGIINGINLTGASMLGVDRAKVVSRRFASFVAAADRDRWLRHLVHANHHPGRQECELMLVHGDGIEFAAHLDCQQQMQDGVLVLRVALSDITERKRAEAELNATRDALMLANERLLGSNRDLEQFAYVASHDLQEPLRMVVSYGQLLEKKYRDRLDDDAHAFIGFMVEGGARMQSMVTDLLEFSRVERTGGGREGFVSDEAVAEALLSLSQAIIESRAQVTHAGLPTIFYDRHQFIRLLQNLIGNAVKYADPARPPRVTVTARHQGHEWVFSVADNGIGIDSAYFDQIFAIFRRLHTRDRYSGTGIGLAVCKKIVEHHGGRIWVESHPGEGSTFLFTVPDP</sequence>
<dbReference type="InterPro" id="IPR036097">
    <property type="entry name" value="HisK_dim/P_sf"/>
</dbReference>
<evidence type="ECO:0000256" key="2">
    <source>
        <dbReference type="ARBA" id="ARBA00012438"/>
    </source>
</evidence>
<dbReference type="InterPro" id="IPR000700">
    <property type="entry name" value="PAS-assoc_C"/>
</dbReference>
<dbReference type="FunFam" id="3.30.565.10:FF:000006">
    <property type="entry name" value="Sensor histidine kinase WalK"/>
    <property type="match status" value="1"/>
</dbReference>
<dbReference type="InterPro" id="IPR052162">
    <property type="entry name" value="Sensor_kinase/Photoreceptor"/>
</dbReference>
<dbReference type="EC" id="2.7.13.3" evidence="2"/>
<dbReference type="CDD" id="cd00082">
    <property type="entry name" value="HisKA"/>
    <property type="match status" value="1"/>
</dbReference>
<dbReference type="PROSITE" id="PS50113">
    <property type="entry name" value="PAC"/>
    <property type="match status" value="1"/>
</dbReference>
<dbReference type="InterPro" id="IPR000014">
    <property type="entry name" value="PAS"/>
</dbReference>
<evidence type="ECO:0000313" key="10">
    <source>
        <dbReference type="Proteomes" id="UP000031971"/>
    </source>
</evidence>
<evidence type="ECO:0000256" key="3">
    <source>
        <dbReference type="ARBA" id="ARBA00022553"/>
    </source>
</evidence>
<evidence type="ECO:0000259" key="8">
    <source>
        <dbReference type="PROSITE" id="PS50113"/>
    </source>
</evidence>
<evidence type="ECO:0000256" key="5">
    <source>
        <dbReference type="ARBA" id="ARBA00022777"/>
    </source>
</evidence>
<dbReference type="SMART" id="SM00387">
    <property type="entry name" value="HATPase_c"/>
    <property type="match status" value="1"/>
</dbReference>
<dbReference type="PANTHER" id="PTHR43304:SF1">
    <property type="entry name" value="PAC DOMAIN-CONTAINING PROTEIN"/>
    <property type="match status" value="1"/>
</dbReference>
<organism evidence="9 10">
    <name type="scientific">Paramagnetospirillum magnetotacticum MS-1</name>
    <dbReference type="NCBI Taxonomy" id="272627"/>
    <lineage>
        <taxon>Bacteria</taxon>
        <taxon>Pseudomonadati</taxon>
        <taxon>Pseudomonadota</taxon>
        <taxon>Alphaproteobacteria</taxon>
        <taxon>Rhodospirillales</taxon>
        <taxon>Magnetospirillaceae</taxon>
        <taxon>Paramagnetospirillum</taxon>
    </lineage>
</organism>
<dbReference type="EMBL" id="JXSL01000023">
    <property type="protein sequence ID" value="KIL99593.1"/>
    <property type="molecule type" value="Genomic_DNA"/>
</dbReference>
<feature type="domain" description="PAC" evidence="8">
    <location>
        <begin position="114"/>
        <end position="164"/>
    </location>
</feature>
<protein>
    <recommendedName>
        <fullName evidence="2">histidine kinase</fullName>
        <ecNumber evidence="2">2.7.13.3</ecNumber>
    </recommendedName>
</protein>
<dbReference type="PANTHER" id="PTHR43304">
    <property type="entry name" value="PHYTOCHROME-LIKE PROTEIN CPH1"/>
    <property type="match status" value="1"/>
</dbReference>
<evidence type="ECO:0000256" key="4">
    <source>
        <dbReference type="ARBA" id="ARBA00022679"/>
    </source>
</evidence>